<evidence type="ECO:0000256" key="9">
    <source>
        <dbReference type="ARBA" id="ARBA00023136"/>
    </source>
</evidence>
<keyword evidence="8" id="KW-0443">Lipid metabolism</keyword>
<dbReference type="GeneID" id="120052306"/>
<dbReference type="RefSeq" id="XP_038855066.1">
    <property type="nucleotide sequence ID" value="XM_038999138.1"/>
</dbReference>
<gene>
    <name evidence="11 12" type="primary">LOC120052306</name>
</gene>
<evidence type="ECO:0000256" key="8">
    <source>
        <dbReference type="ARBA" id="ARBA00023098"/>
    </source>
</evidence>
<dbReference type="InterPro" id="IPR036291">
    <property type="entry name" value="NAD(P)-bd_dom_sf"/>
</dbReference>
<keyword evidence="6" id="KW-1133">Transmembrane helix</keyword>
<evidence type="ECO:0000313" key="12">
    <source>
        <dbReference type="RefSeq" id="XP_038855068.1"/>
    </source>
</evidence>
<dbReference type="Gene3D" id="3.40.50.720">
    <property type="entry name" value="NAD(P)-binding Rossmann-like Domain"/>
    <property type="match status" value="1"/>
</dbReference>
<dbReference type="InterPro" id="IPR051019">
    <property type="entry name" value="VLCFA-Steroid_DH"/>
</dbReference>
<keyword evidence="7" id="KW-0560">Oxidoreductase</keyword>
<dbReference type="GO" id="GO:0005783">
    <property type="term" value="C:endoplasmic reticulum"/>
    <property type="evidence" value="ECO:0007669"/>
    <property type="project" value="TreeGrafter"/>
</dbReference>
<evidence type="ECO:0000256" key="3">
    <source>
        <dbReference type="ARBA" id="ARBA00022692"/>
    </source>
</evidence>
<evidence type="ECO:0000313" key="10">
    <source>
        <dbReference type="Proteomes" id="UP000808372"/>
    </source>
</evidence>
<proteinExistence type="predicted"/>
<keyword evidence="3" id="KW-0812">Transmembrane</keyword>
<dbReference type="PANTHER" id="PTHR43899">
    <property type="entry name" value="RH59310P"/>
    <property type="match status" value="1"/>
</dbReference>
<dbReference type="PANTHER" id="PTHR43899:SF14">
    <property type="entry name" value="VERY-LONG-CHAIN 3-OXOACYL-COA REDUCTASE"/>
    <property type="match status" value="1"/>
</dbReference>
<dbReference type="GO" id="GO:0006629">
    <property type="term" value="P:lipid metabolic process"/>
    <property type="evidence" value="ECO:0007669"/>
    <property type="project" value="UniProtKB-KW"/>
</dbReference>
<dbReference type="AlphaFoldDB" id="A0A8U0R566"/>
<evidence type="ECO:0000256" key="2">
    <source>
        <dbReference type="ARBA" id="ARBA00022516"/>
    </source>
</evidence>
<evidence type="ECO:0000256" key="1">
    <source>
        <dbReference type="ARBA" id="ARBA00005194"/>
    </source>
</evidence>
<keyword evidence="4" id="KW-0256">Endoplasmic reticulum</keyword>
<organism evidence="10 12">
    <name type="scientific">Salvelinus namaycush</name>
    <name type="common">Lake trout</name>
    <name type="synonym">Salmo namaycush</name>
    <dbReference type="NCBI Taxonomy" id="8040"/>
    <lineage>
        <taxon>Eukaryota</taxon>
        <taxon>Metazoa</taxon>
        <taxon>Chordata</taxon>
        <taxon>Craniata</taxon>
        <taxon>Vertebrata</taxon>
        <taxon>Euteleostomi</taxon>
        <taxon>Actinopterygii</taxon>
        <taxon>Neopterygii</taxon>
        <taxon>Teleostei</taxon>
        <taxon>Protacanthopterygii</taxon>
        <taxon>Salmoniformes</taxon>
        <taxon>Salmonidae</taxon>
        <taxon>Salmoninae</taxon>
        <taxon>Salvelinus</taxon>
    </lineage>
</organism>
<evidence type="ECO:0000256" key="6">
    <source>
        <dbReference type="ARBA" id="ARBA00022989"/>
    </source>
</evidence>
<name>A0A8U0R566_SALNM</name>
<dbReference type="GO" id="GO:0016491">
    <property type="term" value="F:oxidoreductase activity"/>
    <property type="evidence" value="ECO:0007669"/>
    <property type="project" value="UniProtKB-KW"/>
</dbReference>
<dbReference type="RefSeq" id="XP_038855068.1">
    <property type="nucleotide sequence ID" value="XM_038999140.1"/>
</dbReference>
<dbReference type="SUPFAM" id="SSF51735">
    <property type="entry name" value="NAD(P)-binding Rossmann-fold domains"/>
    <property type="match status" value="1"/>
</dbReference>
<reference evidence="11 12" key="1">
    <citation type="submission" date="2025-04" db="UniProtKB">
        <authorList>
            <consortium name="RefSeq"/>
        </authorList>
    </citation>
    <scope>IDENTIFICATION</scope>
    <source>
        <tissue evidence="11 12">White muscle</tissue>
    </source>
</reference>
<keyword evidence="5" id="KW-0521">NADP</keyword>
<keyword evidence="2" id="KW-0444">Lipid biosynthesis</keyword>
<evidence type="ECO:0000313" key="11">
    <source>
        <dbReference type="RefSeq" id="XP_038855066.1"/>
    </source>
</evidence>
<sequence>MMLISRSQDKLDDVARQLEEQYKVETRTIAVDFGLSDIYPKIEAGQAGLEIGVLVNNVGISYPYPEYFLHIPDLDNFITNVINVNMTSCLPDDPSRPAQNGSEVQRCGPQHLLCQWHVPCPTPHCILLFQGFCGLLLSWTSGGVQGQGNHCPECTALCGHQDDPYQEAHPGQAHPRALCGR</sequence>
<keyword evidence="10" id="KW-1185">Reference proteome</keyword>
<accession>A0A8U0R566</accession>
<comment type="pathway">
    <text evidence="1">Lipid metabolism; fatty acid biosynthesis.</text>
</comment>
<evidence type="ECO:0000256" key="5">
    <source>
        <dbReference type="ARBA" id="ARBA00022857"/>
    </source>
</evidence>
<evidence type="ECO:0000256" key="7">
    <source>
        <dbReference type="ARBA" id="ARBA00023002"/>
    </source>
</evidence>
<evidence type="ECO:0000256" key="4">
    <source>
        <dbReference type="ARBA" id="ARBA00022824"/>
    </source>
</evidence>
<keyword evidence="9" id="KW-0472">Membrane</keyword>
<protein>
    <submittedName>
        <fullName evidence="11 12">Very-long-chain 3-oxoacyl-CoA reductase-like isoform X2</fullName>
    </submittedName>
</protein>
<dbReference type="Proteomes" id="UP000808372">
    <property type="component" value="Chromosome 8"/>
</dbReference>